<reference evidence="1" key="1">
    <citation type="journal article" date="2014" name="Front. Microbiol.">
        <title>High frequency of phylogenetically diverse reductive dehalogenase-homologous genes in deep subseafloor sedimentary metagenomes.</title>
        <authorList>
            <person name="Kawai M."/>
            <person name="Futagami T."/>
            <person name="Toyoda A."/>
            <person name="Takaki Y."/>
            <person name="Nishi S."/>
            <person name="Hori S."/>
            <person name="Arai W."/>
            <person name="Tsubouchi T."/>
            <person name="Morono Y."/>
            <person name="Uchiyama I."/>
            <person name="Ito T."/>
            <person name="Fujiyama A."/>
            <person name="Inagaki F."/>
            <person name="Takami H."/>
        </authorList>
    </citation>
    <scope>NUCLEOTIDE SEQUENCE</scope>
    <source>
        <strain evidence="1">Expedition CK06-06</strain>
    </source>
</reference>
<evidence type="ECO:0000313" key="1">
    <source>
        <dbReference type="EMBL" id="GAG56030.1"/>
    </source>
</evidence>
<accession>X0YJA3</accession>
<dbReference type="AlphaFoldDB" id="X0YJA3"/>
<proteinExistence type="predicted"/>
<dbReference type="EMBL" id="BART01008640">
    <property type="protein sequence ID" value="GAG56030.1"/>
    <property type="molecule type" value="Genomic_DNA"/>
</dbReference>
<organism evidence="1">
    <name type="scientific">marine sediment metagenome</name>
    <dbReference type="NCBI Taxonomy" id="412755"/>
    <lineage>
        <taxon>unclassified sequences</taxon>
        <taxon>metagenomes</taxon>
        <taxon>ecological metagenomes</taxon>
    </lineage>
</organism>
<protein>
    <recommendedName>
        <fullName evidence="2">DUF1643 domain-containing protein</fullName>
    </recommendedName>
</protein>
<evidence type="ECO:0008006" key="2">
    <source>
        <dbReference type="Google" id="ProtNLM"/>
    </source>
</evidence>
<feature type="non-terminal residue" evidence="1">
    <location>
        <position position="104"/>
    </location>
</feature>
<dbReference type="Pfam" id="PF07799">
    <property type="entry name" value="DUF1643"/>
    <property type="match status" value="1"/>
</dbReference>
<sequence length="104" mass="11859">MFIGLNPSTADEIINDNTVRRCIGYAKDWGYTGLCMMNIFAFRATQPKKIRMIEDPIGPDNDCELINMAKLCNMVVAAWGNNGKYMNRGKQVRAMIPDLHYLRL</sequence>
<name>X0YJA3_9ZZZZ</name>
<comment type="caution">
    <text evidence="1">The sequence shown here is derived from an EMBL/GenBank/DDBJ whole genome shotgun (WGS) entry which is preliminary data.</text>
</comment>
<dbReference type="InterPro" id="IPR012441">
    <property type="entry name" value="DUF1643"/>
</dbReference>
<gene>
    <name evidence="1" type="ORF">S01H4_19374</name>
</gene>